<feature type="compositionally biased region" description="Low complexity" evidence="3">
    <location>
        <begin position="712"/>
        <end position="730"/>
    </location>
</feature>
<dbReference type="InterPro" id="IPR045820">
    <property type="entry name" value="CLEC16A/TT9_C"/>
</dbReference>
<feature type="compositionally biased region" description="Low complexity" evidence="3">
    <location>
        <begin position="1272"/>
        <end position="1282"/>
    </location>
</feature>
<feature type="domain" description="FPL" evidence="4">
    <location>
        <begin position="1"/>
        <end position="95"/>
    </location>
</feature>
<proteinExistence type="inferred from homology"/>
<feature type="compositionally biased region" description="Basic and acidic residues" evidence="3">
    <location>
        <begin position="856"/>
        <end position="866"/>
    </location>
</feature>
<feature type="region of interest" description="Disordered" evidence="3">
    <location>
        <begin position="251"/>
        <end position="285"/>
    </location>
</feature>
<dbReference type="GO" id="GO:1901096">
    <property type="term" value="P:regulation of autophagosome maturation"/>
    <property type="evidence" value="ECO:0007669"/>
    <property type="project" value="TreeGrafter"/>
</dbReference>
<evidence type="ECO:0000259" key="5">
    <source>
        <dbReference type="Pfam" id="PF19439"/>
    </source>
</evidence>
<feature type="region of interest" description="Disordered" evidence="3">
    <location>
        <begin position="404"/>
        <end position="635"/>
    </location>
</feature>
<feature type="compositionally biased region" description="Basic and acidic residues" evidence="3">
    <location>
        <begin position="606"/>
        <end position="619"/>
    </location>
</feature>
<dbReference type="Pfam" id="PF09758">
    <property type="entry name" value="FPL"/>
    <property type="match status" value="1"/>
</dbReference>
<dbReference type="InterPro" id="IPR019155">
    <property type="entry name" value="CLEC16A/TT9_N"/>
</dbReference>
<reference evidence="6" key="1">
    <citation type="submission" date="2021-11" db="EMBL/GenBank/DDBJ databases">
        <authorList>
            <person name="Herlambang A."/>
            <person name="Guo Y."/>
            <person name="Takashima Y."/>
            <person name="Nishizawa T."/>
        </authorList>
    </citation>
    <scope>NUCLEOTIDE SEQUENCE</scope>
    <source>
        <strain evidence="6">E1425</strain>
    </source>
</reference>
<feature type="compositionally biased region" description="Basic and acidic residues" evidence="3">
    <location>
        <begin position="1315"/>
        <end position="1328"/>
    </location>
</feature>
<evidence type="ECO:0000313" key="7">
    <source>
        <dbReference type="Proteomes" id="UP000827284"/>
    </source>
</evidence>
<feature type="region of interest" description="Disordered" evidence="3">
    <location>
        <begin position="1070"/>
        <end position="1111"/>
    </location>
</feature>
<dbReference type="GO" id="GO:0007034">
    <property type="term" value="P:vacuolar transport"/>
    <property type="evidence" value="ECO:0007669"/>
    <property type="project" value="TreeGrafter"/>
</dbReference>
<keyword evidence="2" id="KW-0072">Autophagy</keyword>
<accession>A0A9P3H3G4</accession>
<dbReference type="InterPro" id="IPR039272">
    <property type="entry name" value="CLEC16A/TT9"/>
</dbReference>
<feature type="compositionally biased region" description="Low complexity" evidence="3">
    <location>
        <begin position="264"/>
        <end position="285"/>
    </location>
</feature>
<feature type="region of interest" description="Disordered" evidence="3">
    <location>
        <begin position="1142"/>
        <end position="1167"/>
    </location>
</feature>
<feature type="compositionally biased region" description="Basic residues" evidence="3">
    <location>
        <begin position="883"/>
        <end position="895"/>
    </location>
</feature>
<dbReference type="GO" id="GO:0005794">
    <property type="term" value="C:Golgi apparatus"/>
    <property type="evidence" value="ECO:0007669"/>
    <property type="project" value="TreeGrafter"/>
</dbReference>
<feature type="domain" description="CLEC16A/TT9 C-terminal" evidence="5">
    <location>
        <begin position="147"/>
        <end position="257"/>
    </location>
</feature>
<dbReference type="EMBL" id="BQFW01000002">
    <property type="protein sequence ID" value="GJJ69404.1"/>
    <property type="molecule type" value="Genomic_DNA"/>
</dbReference>
<evidence type="ECO:0000256" key="3">
    <source>
        <dbReference type="SAM" id="MobiDB-lite"/>
    </source>
</evidence>
<protein>
    <submittedName>
        <fullName evidence="6">Protein CLEC16A</fullName>
    </submittedName>
</protein>
<evidence type="ECO:0000259" key="4">
    <source>
        <dbReference type="Pfam" id="PF09758"/>
    </source>
</evidence>
<comment type="caution">
    <text evidence="6">The sequence shown here is derived from an EMBL/GenBank/DDBJ whole genome shotgun (WGS) entry which is preliminary data.</text>
</comment>
<comment type="similarity">
    <text evidence="1">Belongs to the CLEC16A/gop-1 family.</text>
</comment>
<feature type="region of interest" description="Disordered" evidence="3">
    <location>
        <begin position="1266"/>
        <end position="1367"/>
    </location>
</feature>
<dbReference type="GO" id="GO:0005770">
    <property type="term" value="C:late endosome"/>
    <property type="evidence" value="ECO:0007669"/>
    <property type="project" value="TreeGrafter"/>
</dbReference>
<evidence type="ECO:0000256" key="1">
    <source>
        <dbReference type="ARBA" id="ARBA00006441"/>
    </source>
</evidence>
<feature type="compositionally biased region" description="Low complexity" evidence="3">
    <location>
        <begin position="1290"/>
        <end position="1301"/>
    </location>
</feature>
<feature type="compositionally biased region" description="Basic residues" evidence="3">
    <location>
        <begin position="539"/>
        <end position="549"/>
    </location>
</feature>
<reference evidence="6" key="2">
    <citation type="journal article" date="2022" name="Microbiol. Resour. Announc.">
        <title>Whole-Genome Sequence of Entomortierella parvispora E1425, a Mucoromycotan Fungus Associated with Burkholderiaceae-Related Endosymbiotic Bacteria.</title>
        <authorList>
            <person name="Herlambang A."/>
            <person name="Guo Y."/>
            <person name="Takashima Y."/>
            <person name="Narisawa K."/>
            <person name="Ohta H."/>
            <person name="Nishizawa T."/>
        </authorList>
    </citation>
    <scope>NUCLEOTIDE SEQUENCE</scope>
    <source>
        <strain evidence="6">E1425</strain>
    </source>
</reference>
<organism evidence="6 7">
    <name type="scientific">Entomortierella parvispora</name>
    <dbReference type="NCBI Taxonomy" id="205924"/>
    <lineage>
        <taxon>Eukaryota</taxon>
        <taxon>Fungi</taxon>
        <taxon>Fungi incertae sedis</taxon>
        <taxon>Mucoromycota</taxon>
        <taxon>Mortierellomycotina</taxon>
        <taxon>Mortierellomycetes</taxon>
        <taxon>Mortierellales</taxon>
        <taxon>Mortierellaceae</taxon>
        <taxon>Entomortierella</taxon>
    </lineage>
</organism>
<sequence>MFENVRSQESLYFLLSNNYVNQVIGVRYDFSNDEILAYYIYLLRTLSFKLSKDTIYFFFNEHLDDFPLYSEAIKFFNHEESMIRIAVRVITLNVYSVDDKQMQEFILDRTTTTYFSNLVWFIGNYGTTVNDMLLHPGEGEFSRMNYYLAEHMDCFYYVNDIIELEVPKINKILISHLLNRLLRPMYLDSILPPNATKSGSGSGSGTKSSSSSQKLVPLVALSLMLHAFHVLKHAPLVSALTSTLFSNQLYSNNSPAHQPNTRQGPSPLSLGPSPSSPDTSRPSSPVTSKFYSFGLLGSSPGLDSTILSVHSPTPQARINHHHHPLAPAQNLNSSDNQQQNPYKTAIFEYLSMIDSDRLVLPALTLIYLTGRNPGVMQDVLLGTDIYPQRLLKTRLLMGNLMSSTSPSKGVLGATPMSRERSADSIVSNQSLGSSSTSTWLSSPGQNLPTSITGSLFGPAGSAARMRSRTESPLFETEEDDQESRETEELLASETSRHASPPSSSSKTILSTSLPTASGFPARGSLSRNLSADGEAIRQSKSKSHRRRGSKASSILAPLLPSTGDDSLKSKGAEESTQIEQELKPVSTSKADRGLIDNYPSTDEEDHDYRSKATSRKESELDSDVPPPLPPRPAPETITTELETIPESTKIIRPEFVVQNREELIGRLFDILCGRPESGAHRFRMCTIQMAAELLIEFVATKVGPAKDNKDQSNGNIIHNSGVSSSSSMSAVDNQLGEARLNRLALAEAQFRGRVQKGIRKLEKMKMRQGGGVGGHGINLKQPLGLLTGRVERALSESSLGIERQIVNIISESSIIYGPDRDLDKELDLDPTQELIALFDLDPEYTDMSHEKLERLHEQEKTQKDYEDSTPPTSSGSTNASGRERRRTRMRTKIKSKMQGATAFSGDKSAADFSTTSARSVTGGGSGGHSMPTPAKPSMELRLEAMVIRYVKWLHLLIQCHQLLCRKAGNPATGLVGSPLPPAVTATSVSAKPGTVAVNLGSSTFSINGPLISTPFERRPSDLLAGSAGAVVSAHKGLQKALATTATTTTTAGPLGPKANASLPTVEVEGPLTAVSSTSSPSTTVNSAVSSASPSMSSSTSSLSSMTSSPVPNAVASGTFSQSGSASGSRTLLTATAALEAASAAHNQQHQEGVSGASNGGSGSTSINEMLSLHLDPLSASMSEAFRKSSARIKKSVVDPLAAANPLFRTSSSNSTTTSASLSVNDAVAHKGFYRPPSAVSSAASSVVSLNKPSEPVLMGADGERMATPMQRSGSNSSTSASHSGGGGAGAPTKSGGATTASVQSVGGGSISNARTSEDQTTLRDDVLETTHLSKKKMDGHEDEQEEGEEEEVPGFKSILDPGYPTYDTDESVQKILATLGLL</sequence>
<feature type="compositionally biased region" description="Polar residues" evidence="3">
    <location>
        <begin position="251"/>
        <end position="263"/>
    </location>
</feature>
<gene>
    <name evidence="6" type="ORF">EMPS_01750</name>
</gene>
<dbReference type="GO" id="GO:0016197">
    <property type="term" value="P:endosomal transport"/>
    <property type="evidence" value="ECO:0007669"/>
    <property type="project" value="TreeGrafter"/>
</dbReference>
<keyword evidence="7" id="KW-1185">Reference proteome</keyword>
<feature type="compositionally biased region" description="Pro residues" evidence="3">
    <location>
        <begin position="624"/>
        <end position="633"/>
    </location>
</feature>
<feature type="compositionally biased region" description="Polar residues" evidence="3">
    <location>
        <begin position="869"/>
        <end position="880"/>
    </location>
</feature>
<name>A0A9P3H3G4_9FUNG</name>
<dbReference type="Proteomes" id="UP000827284">
    <property type="component" value="Unassembled WGS sequence"/>
</dbReference>
<feature type="region of interest" description="Disordered" evidence="3">
    <location>
        <begin position="704"/>
        <end position="730"/>
    </location>
</feature>
<evidence type="ECO:0000313" key="6">
    <source>
        <dbReference type="EMBL" id="GJJ69404.1"/>
    </source>
</evidence>
<dbReference type="Pfam" id="PF19439">
    <property type="entry name" value="CLEC16A_C"/>
    <property type="match status" value="1"/>
</dbReference>
<feature type="compositionally biased region" description="Low complexity" evidence="3">
    <location>
        <begin position="497"/>
        <end position="515"/>
    </location>
</feature>
<evidence type="ECO:0000256" key="2">
    <source>
        <dbReference type="ARBA" id="ARBA00023006"/>
    </source>
</evidence>
<dbReference type="PANTHER" id="PTHR21481">
    <property type="entry name" value="PROTEIN CLEC16A"/>
    <property type="match status" value="1"/>
</dbReference>
<dbReference type="GO" id="GO:0006914">
    <property type="term" value="P:autophagy"/>
    <property type="evidence" value="ECO:0007669"/>
    <property type="project" value="UniProtKB-KW"/>
</dbReference>
<feature type="compositionally biased region" description="Low complexity" evidence="3">
    <location>
        <begin position="427"/>
        <end position="445"/>
    </location>
</feature>
<dbReference type="OrthoDB" id="294052at2759"/>
<feature type="region of interest" description="Disordered" evidence="3">
    <location>
        <begin position="856"/>
        <end position="933"/>
    </location>
</feature>
<feature type="compositionally biased region" description="Acidic residues" evidence="3">
    <location>
        <begin position="1340"/>
        <end position="1352"/>
    </location>
</feature>
<dbReference type="PANTHER" id="PTHR21481:SF0">
    <property type="entry name" value="PROTEIN CLEC16A"/>
    <property type="match status" value="1"/>
</dbReference>